<protein>
    <recommendedName>
        <fullName evidence="2">YqgE/AlgH family protein</fullName>
    </recommendedName>
</protein>
<dbReference type="PANTHER" id="PTHR30327:SF1">
    <property type="entry name" value="UPF0301 PROTEIN YQGE"/>
    <property type="match status" value="1"/>
</dbReference>
<dbReference type="Gene3D" id="3.40.1740.10">
    <property type="entry name" value="VC0467-like"/>
    <property type="match status" value="1"/>
</dbReference>
<evidence type="ECO:0000313" key="1">
    <source>
        <dbReference type="EMBL" id="SVC87560.1"/>
    </source>
</evidence>
<feature type="non-terminal residue" evidence="1">
    <location>
        <position position="122"/>
    </location>
</feature>
<dbReference type="InterPro" id="IPR003774">
    <property type="entry name" value="AlgH-like"/>
</dbReference>
<accession>A0A382QRP1</accession>
<gene>
    <name evidence="1" type="ORF">METZ01_LOCUS340414</name>
</gene>
<proteinExistence type="predicted"/>
<dbReference type="PANTHER" id="PTHR30327">
    <property type="entry name" value="UNCHARACTERIZED PROTEIN YQGE"/>
    <property type="match status" value="1"/>
</dbReference>
<reference evidence="1" key="1">
    <citation type="submission" date="2018-05" db="EMBL/GenBank/DDBJ databases">
        <authorList>
            <person name="Lanie J.A."/>
            <person name="Ng W.-L."/>
            <person name="Kazmierczak K.M."/>
            <person name="Andrzejewski T.M."/>
            <person name="Davidsen T.M."/>
            <person name="Wayne K.J."/>
            <person name="Tettelin H."/>
            <person name="Glass J.I."/>
            <person name="Rusch D."/>
            <person name="Podicherti R."/>
            <person name="Tsui H.-C.T."/>
            <person name="Winkler M.E."/>
        </authorList>
    </citation>
    <scope>NUCLEOTIDE SEQUENCE</scope>
</reference>
<dbReference type="GO" id="GO:0005829">
    <property type="term" value="C:cytosol"/>
    <property type="evidence" value="ECO:0007669"/>
    <property type="project" value="TreeGrafter"/>
</dbReference>
<dbReference type="SUPFAM" id="SSF143456">
    <property type="entry name" value="VC0467-like"/>
    <property type="match status" value="1"/>
</dbReference>
<dbReference type="Gene3D" id="3.30.70.1300">
    <property type="entry name" value="VC0467-like domains"/>
    <property type="match status" value="1"/>
</dbReference>
<name>A0A382QRP1_9ZZZZ</name>
<dbReference type="EMBL" id="UINC01116071">
    <property type="protein sequence ID" value="SVC87560.1"/>
    <property type="molecule type" value="Genomic_DNA"/>
</dbReference>
<dbReference type="Pfam" id="PF02622">
    <property type="entry name" value="DUF179"/>
    <property type="match status" value="1"/>
</dbReference>
<sequence length="122" mass="13796">MQNNWIRKILVSTPIMGKDSTFNRSVILLYEESVQHIAGLVLNKPSKTPVQTIFKIKGFKPLGLKDMVFSGGPVSQEAVMILHSDEWKCNNTLNLGNGFSLTSDANMLKKIHEQDKPKQWRV</sequence>
<evidence type="ECO:0008006" key="2">
    <source>
        <dbReference type="Google" id="ProtNLM"/>
    </source>
</evidence>
<dbReference type="AlphaFoldDB" id="A0A382QRP1"/>
<organism evidence="1">
    <name type="scientific">marine metagenome</name>
    <dbReference type="NCBI Taxonomy" id="408172"/>
    <lineage>
        <taxon>unclassified sequences</taxon>
        <taxon>metagenomes</taxon>
        <taxon>ecological metagenomes</taxon>
    </lineage>
</organism>